<keyword evidence="2" id="KW-1185">Reference proteome</keyword>
<evidence type="ECO:0000313" key="2">
    <source>
        <dbReference type="Proteomes" id="UP000182306"/>
    </source>
</evidence>
<dbReference type="Proteomes" id="UP000182306">
    <property type="component" value="Plasmid A"/>
</dbReference>
<keyword evidence="1" id="KW-0614">Plasmid</keyword>
<sequence length="151" mass="17108">MFLKRAEAAPDRADLGNAMRKLREGWFDEGLLERGRLQSEAIEIAVGIRKDWARKFDPIRLTIEHAAFVEEHIQDGETGVRKTAVDVLNPDITLMEKAGVAGELKRYQSDIKDVFGKTGISHMYLLRSLPICEYSFGYTRGKRQAEAIQPT</sequence>
<name>A0A1L3LSF9_9HYPH</name>
<dbReference type="KEGG" id="same:SAMCFNEI73_pA0016"/>
<organism evidence="1 2">
    <name type="scientific">Sinorhizobium americanum</name>
    <dbReference type="NCBI Taxonomy" id="194963"/>
    <lineage>
        <taxon>Bacteria</taxon>
        <taxon>Pseudomonadati</taxon>
        <taxon>Pseudomonadota</taxon>
        <taxon>Alphaproteobacteria</taxon>
        <taxon>Hyphomicrobiales</taxon>
        <taxon>Rhizobiaceae</taxon>
        <taxon>Sinorhizobium/Ensifer group</taxon>
        <taxon>Sinorhizobium</taxon>
    </lineage>
</organism>
<proteinExistence type="predicted"/>
<accession>A0A1L3LSF9</accession>
<gene>
    <name evidence="1" type="ORF">SAMCFNEI73_pA0016</name>
</gene>
<reference evidence="1 2" key="1">
    <citation type="submission" date="2015-10" db="EMBL/GenBank/DDBJ databases">
        <title>Genomic differences between typical nodule nitrogen-fixing rhizobial strains and those coming from bean seeds.</title>
        <authorList>
            <person name="Peralta H."/>
            <person name="Aguilar-Vera A."/>
            <person name="Diaz R."/>
            <person name="Mora Y."/>
            <person name="Martinez-Batallar G."/>
            <person name="Salazar E."/>
            <person name="Vargas-Lagunas C."/>
            <person name="Encarnacion S."/>
            <person name="Girard L."/>
            <person name="Mora J."/>
        </authorList>
    </citation>
    <scope>NUCLEOTIDE SEQUENCE [LARGE SCALE GENOMIC DNA]</scope>
    <source>
        <strain evidence="1 2">CFNEI 73</strain>
        <plasmid evidence="1 2">A</plasmid>
    </source>
</reference>
<dbReference type="AlphaFoldDB" id="A0A1L3LSF9"/>
<evidence type="ECO:0000313" key="1">
    <source>
        <dbReference type="EMBL" id="APG92993.1"/>
    </source>
</evidence>
<geneLocation type="plasmid" evidence="1 2">
    <name>A</name>
</geneLocation>
<dbReference type="EMBL" id="CP013108">
    <property type="protein sequence ID" value="APG92993.1"/>
    <property type="molecule type" value="Genomic_DNA"/>
</dbReference>
<protein>
    <submittedName>
        <fullName evidence="1">Uncharacterized protein</fullName>
    </submittedName>
</protein>